<dbReference type="Proteomes" id="UP000738376">
    <property type="component" value="Unassembled WGS sequence"/>
</dbReference>
<proteinExistence type="predicted"/>
<sequence length="205" mass="23817">MKQGFTSSQYFKQLIILASLPVLVGISFVQMIPTWEMFKPIAILVFLIVTIWFAFRWRSQTARNQRVILFRPFIFFPFLAIFTLAVPFFLLVNLAIAYLDYHHVATYQFQDLPTTLYIYENTCFPPDSRTECNYYSTEIRSRVWILPVTTTLLSCPCFFEKPILRGDIATFPIEASRDTSKVAVSIDMRYGKVVIPIHKSVTTLL</sequence>
<feature type="transmembrane region" description="Helical" evidence="1">
    <location>
        <begin position="75"/>
        <end position="99"/>
    </location>
</feature>
<organism evidence="2 3">
    <name type="scientific">Pseudanabaena yagii GIHE-NHR1</name>
    <dbReference type="NCBI Taxonomy" id="2722753"/>
    <lineage>
        <taxon>Bacteria</taxon>
        <taxon>Bacillati</taxon>
        <taxon>Cyanobacteriota</taxon>
        <taxon>Cyanophyceae</taxon>
        <taxon>Pseudanabaenales</taxon>
        <taxon>Pseudanabaenaceae</taxon>
        <taxon>Pseudanabaena</taxon>
        <taxon>Pseudanabaena yagii</taxon>
    </lineage>
</organism>
<keyword evidence="1" id="KW-1133">Transmembrane helix</keyword>
<keyword evidence="3" id="KW-1185">Reference proteome</keyword>
<evidence type="ECO:0000313" key="3">
    <source>
        <dbReference type="Proteomes" id="UP000738376"/>
    </source>
</evidence>
<dbReference type="RefSeq" id="WP_169362595.1">
    <property type="nucleotide sequence ID" value="NZ_JAAVJL010000001.1"/>
</dbReference>
<evidence type="ECO:0000313" key="2">
    <source>
        <dbReference type="EMBL" id="NMF57588.1"/>
    </source>
</evidence>
<comment type="caution">
    <text evidence="2">The sequence shown here is derived from an EMBL/GenBank/DDBJ whole genome shotgun (WGS) entry which is preliminary data.</text>
</comment>
<name>A0ABX1LN93_9CYAN</name>
<keyword evidence="1" id="KW-0812">Transmembrane</keyword>
<accession>A0ABX1LN93</accession>
<reference evidence="2 3" key="1">
    <citation type="submission" date="2020-03" db="EMBL/GenBank/DDBJ databases">
        <title>Draft Genome Sequence of 2-Methylisoborneol Producing Pseudanabaena yagii Strain GIHE-NHR1 Isolated from North Han River in South Korea.</title>
        <authorList>
            <person name="Jeong J."/>
        </authorList>
    </citation>
    <scope>NUCLEOTIDE SEQUENCE [LARGE SCALE GENOMIC DNA]</scope>
    <source>
        <strain evidence="2 3">GIHE-NHR1</strain>
    </source>
</reference>
<evidence type="ECO:0000256" key="1">
    <source>
        <dbReference type="SAM" id="Phobius"/>
    </source>
</evidence>
<feature type="transmembrane region" description="Helical" evidence="1">
    <location>
        <begin position="12"/>
        <end position="32"/>
    </location>
</feature>
<dbReference type="EMBL" id="JAAVJL010000001">
    <property type="protein sequence ID" value="NMF57588.1"/>
    <property type="molecule type" value="Genomic_DNA"/>
</dbReference>
<gene>
    <name evidence="2" type="ORF">HC246_06050</name>
</gene>
<protein>
    <submittedName>
        <fullName evidence="2">Uncharacterized protein</fullName>
    </submittedName>
</protein>
<feature type="transmembrane region" description="Helical" evidence="1">
    <location>
        <begin position="38"/>
        <end position="55"/>
    </location>
</feature>
<keyword evidence="1" id="KW-0472">Membrane</keyword>